<keyword evidence="2" id="KW-1185">Reference proteome</keyword>
<accession>A0A9W8YKG6</accession>
<proteinExistence type="predicted"/>
<gene>
    <name evidence="1" type="ORF">N0V83_000983</name>
</gene>
<evidence type="ECO:0000313" key="2">
    <source>
        <dbReference type="Proteomes" id="UP001140560"/>
    </source>
</evidence>
<organism evidence="1 2">
    <name type="scientific">Neocucurbitaria cava</name>
    <dbReference type="NCBI Taxonomy" id="798079"/>
    <lineage>
        <taxon>Eukaryota</taxon>
        <taxon>Fungi</taxon>
        <taxon>Dikarya</taxon>
        <taxon>Ascomycota</taxon>
        <taxon>Pezizomycotina</taxon>
        <taxon>Dothideomycetes</taxon>
        <taxon>Pleosporomycetidae</taxon>
        <taxon>Pleosporales</taxon>
        <taxon>Pleosporineae</taxon>
        <taxon>Cucurbitariaceae</taxon>
        <taxon>Neocucurbitaria</taxon>
    </lineage>
</organism>
<sequence>MKSWLPARHPHILDVKAYKGSSDKIIQSALPRICDAVVTVLYLTSPKCLADFLDPTVKIFEWRRDGNCLMIRREGNNIIVGTYHNFGTRYVWTYFVRSSVSYTGVWTEIFAATTQGNTPISGKGVRFDQFEAEPNSLGIDSTDEKFALFVGRGLAWFLLKWEVWNYRYWHKYNVEWEADGVITNAREYERYQVIGRTNNG</sequence>
<protein>
    <submittedName>
        <fullName evidence="1">Uncharacterized protein</fullName>
    </submittedName>
</protein>
<dbReference type="EMBL" id="JAPEUY010000001">
    <property type="protein sequence ID" value="KAJ4378150.1"/>
    <property type="molecule type" value="Genomic_DNA"/>
</dbReference>
<comment type="caution">
    <text evidence="1">The sequence shown here is derived from an EMBL/GenBank/DDBJ whole genome shotgun (WGS) entry which is preliminary data.</text>
</comment>
<dbReference type="OrthoDB" id="5395789at2759"/>
<evidence type="ECO:0000313" key="1">
    <source>
        <dbReference type="EMBL" id="KAJ4378150.1"/>
    </source>
</evidence>
<dbReference type="Proteomes" id="UP001140560">
    <property type="component" value="Unassembled WGS sequence"/>
</dbReference>
<reference evidence="1" key="1">
    <citation type="submission" date="2022-10" db="EMBL/GenBank/DDBJ databases">
        <title>Tapping the CABI collections for fungal endophytes: first genome assemblies for Collariella, Neodidymelliopsis, Ascochyta clinopodiicola, Didymella pomorum, Didymosphaeria variabile, Neocosmospora piperis and Neocucurbitaria cava.</title>
        <authorList>
            <person name="Hill R."/>
        </authorList>
    </citation>
    <scope>NUCLEOTIDE SEQUENCE</scope>
    <source>
        <strain evidence="1">IMI 356814</strain>
    </source>
</reference>
<name>A0A9W8YKG6_9PLEO</name>
<dbReference type="AlphaFoldDB" id="A0A9W8YKG6"/>